<name>A0A150GDL6_GONPE</name>
<dbReference type="Proteomes" id="UP000075714">
    <property type="component" value="Unassembled WGS sequence"/>
</dbReference>
<dbReference type="STRING" id="33097.A0A150GDL6"/>
<reference evidence="3" key="1">
    <citation type="journal article" date="2016" name="Nat. Commun.">
        <title>The Gonium pectorale genome demonstrates co-option of cell cycle regulation during the evolution of multicellularity.</title>
        <authorList>
            <person name="Hanschen E.R."/>
            <person name="Marriage T.N."/>
            <person name="Ferris P.J."/>
            <person name="Hamaji T."/>
            <person name="Toyoda A."/>
            <person name="Fujiyama A."/>
            <person name="Neme R."/>
            <person name="Noguchi H."/>
            <person name="Minakuchi Y."/>
            <person name="Suzuki M."/>
            <person name="Kawai-Toyooka H."/>
            <person name="Smith D.R."/>
            <person name="Sparks H."/>
            <person name="Anderson J."/>
            <person name="Bakaric R."/>
            <person name="Luria V."/>
            <person name="Karger A."/>
            <person name="Kirschner M.W."/>
            <person name="Durand P.M."/>
            <person name="Michod R.E."/>
            <person name="Nozaki H."/>
            <person name="Olson B.J."/>
        </authorList>
    </citation>
    <scope>NUCLEOTIDE SEQUENCE [LARGE SCALE GENOMIC DNA]</scope>
    <source>
        <strain evidence="3">NIES-2863</strain>
    </source>
</reference>
<feature type="compositionally biased region" description="Low complexity" evidence="1">
    <location>
        <begin position="287"/>
        <end position="310"/>
    </location>
</feature>
<evidence type="ECO:0000313" key="3">
    <source>
        <dbReference type="Proteomes" id="UP000075714"/>
    </source>
</evidence>
<feature type="region of interest" description="Disordered" evidence="1">
    <location>
        <begin position="218"/>
        <end position="240"/>
    </location>
</feature>
<feature type="compositionally biased region" description="Low complexity" evidence="1">
    <location>
        <begin position="231"/>
        <end position="240"/>
    </location>
</feature>
<evidence type="ECO:0000256" key="1">
    <source>
        <dbReference type="SAM" id="MobiDB-lite"/>
    </source>
</evidence>
<proteinExistence type="predicted"/>
<evidence type="ECO:0000313" key="2">
    <source>
        <dbReference type="EMBL" id="KXZ47926.1"/>
    </source>
</evidence>
<gene>
    <name evidence="2" type="ORF">GPECTOR_31g288</name>
</gene>
<dbReference type="EMBL" id="LSYV01000032">
    <property type="protein sequence ID" value="KXZ47926.1"/>
    <property type="molecule type" value="Genomic_DNA"/>
</dbReference>
<feature type="region of interest" description="Disordered" evidence="1">
    <location>
        <begin position="276"/>
        <end position="314"/>
    </location>
</feature>
<dbReference type="AlphaFoldDB" id="A0A150GDL6"/>
<comment type="caution">
    <text evidence="2">The sequence shown here is derived from an EMBL/GenBank/DDBJ whole genome shotgun (WGS) entry which is preliminary data.</text>
</comment>
<accession>A0A150GDL6</accession>
<feature type="compositionally biased region" description="Gly residues" evidence="1">
    <location>
        <begin position="218"/>
        <end position="230"/>
    </location>
</feature>
<sequence length="473" mass="48266">MYGMHGRYLTNLTVSLEHVEEYFVREPQDGSETLTATSPLSAKGLFLQLTPAYRATVNCTAGGARRRTAGGGGTAAGGTAGGTGPLFLYRLHVTVRGCQAFRAKRTPASPSGCTAQAGCQLEEQQVGGGRRSCLLDALESVEAAFAVAADTGEYRHESLCLTSLTSRTRRAAAGRRRKGAPSCCLGAADCAEESAAVEEQLEACAAAAAEEAGGGGGGFGSFGDGAGGGPSSSSSGKRGAGSPLLGQVVNVFGLLARQTHIRRTDVSEELPVEGTVYKEKPPQQPPAAASAAAGNETGAGAAAADGSAAGPRRRLHQLREGAVAEPAPYVLNSQTDIHPHPHHLPDGSSGGGGRYTIQRSFLVPTDLAHEAMEESGAAEIAAGAGAAAADGSAAGPRRRLHQLREGAVAEPAPYVLNSQTDIHPHPHHLPDGSSGGGGRYTIQRSFLVPTDLAHEAMEESGAAEIAAASMIRP</sequence>
<organism evidence="2 3">
    <name type="scientific">Gonium pectorale</name>
    <name type="common">Green alga</name>
    <dbReference type="NCBI Taxonomy" id="33097"/>
    <lineage>
        <taxon>Eukaryota</taxon>
        <taxon>Viridiplantae</taxon>
        <taxon>Chlorophyta</taxon>
        <taxon>core chlorophytes</taxon>
        <taxon>Chlorophyceae</taxon>
        <taxon>CS clade</taxon>
        <taxon>Chlamydomonadales</taxon>
        <taxon>Volvocaceae</taxon>
        <taxon>Gonium</taxon>
    </lineage>
</organism>
<keyword evidence="3" id="KW-1185">Reference proteome</keyword>
<protein>
    <submittedName>
        <fullName evidence="2">Uncharacterized protein</fullName>
    </submittedName>
</protein>